<feature type="domain" description="OCRE" evidence="2">
    <location>
        <begin position="293"/>
        <end position="326"/>
    </location>
</feature>
<proteinExistence type="predicted"/>
<feature type="compositionally biased region" description="Polar residues" evidence="1">
    <location>
        <begin position="274"/>
        <end position="293"/>
    </location>
</feature>
<feature type="compositionally biased region" description="Low complexity" evidence="1">
    <location>
        <begin position="348"/>
        <end position="358"/>
    </location>
</feature>
<feature type="compositionally biased region" description="Low complexity" evidence="1">
    <location>
        <begin position="135"/>
        <end position="146"/>
    </location>
</feature>
<feature type="compositionally biased region" description="Basic residues" evidence="1">
    <location>
        <begin position="460"/>
        <end position="474"/>
    </location>
</feature>
<dbReference type="PANTHER" id="PTHR13621:SF2">
    <property type="entry name" value="PROLINE-RICH PROTEIN PRCC"/>
    <property type="match status" value="1"/>
</dbReference>
<comment type="caution">
    <text evidence="3">The sequence shown here is derived from an EMBL/GenBank/DDBJ whole genome shotgun (WGS) entry which is preliminary data.</text>
</comment>
<feature type="region of interest" description="Disordered" evidence="1">
    <location>
        <begin position="1"/>
        <end position="27"/>
    </location>
</feature>
<dbReference type="Proteomes" id="UP001151518">
    <property type="component" value="Unassembled WGS sequence"/>
</dbReference>
<organism evidence="3 4">
    <name type="scientific">Coemansia spiralis</name>
    <dbReference type="NCBI Taxonomy" id="417178"/>
    <lineage>
        <taxon>Eukaryota</taxon>
        <taxon>Fungi</taxon>
        <taxon>Fungi incertae sedis</taxon>
        <taxon>Zoopagomycota</taxon>
        <taxon>Kickxellomycotina</taxon>
        <taxon>Kickxellomycetes</taxon>
        <taxon>Kickxellales</taxon>
        <taxon>Kickxellaceae</taxon>
        <taxon>Coemansia</taxon>
    </lineage>
</organism>
<dbReference type="InterPro" id="IPR041591">
    <property type="entry name" value="OCRE"/>
</dbReference>
<gene>
    <name evidence="3" type="ORF">GGI25_000098</name>
</gene>
<feature type="compositionally biased region" description="Polar residues" evidence="1">
    <location>
        <begin position="45"/>
        <end position="59"/>
    </location>
</feature>
<evidence type="ECO:0000259" key="2">
    <source>
        <dbReference type="Pfam" id="PF17780"/>
    </source>
</evidence>
<dbReference type="EMBL" id="JANBTW010000001">
    <property type="protein sequence ID" value="KAJ2681143.1"/>
    <property type="molecule type" value="Genomic_DNA"/>
</dbReference>
<evidence type="ECO:0000313" key="3">
    <source>
        <dbReference type="EMBL" id="KAJ2681143.1"/>
    </source>
</evidence>
<protein>
    <recommendedName>
        <fullName evidence="2">OCRE domain-containing protein</fullName>
    </recommendedName>
</protein>
<dbReference type="OrthoDB" id="5577782at2759"/>
<accession>A0A9W8G8W6</accession>
<sequence length="474" mass="51247">MSGSNVISLVPDYASSSDSDSESEVADRRAIAGADANINNITTTQPAYQSQRELGTKLSSILPPPKNRLNSDTYQSKREAPSQVAAKTKKIRIVVDLPQKESNIRETATSGSKDSAIHSSKPDESNVSRNTHPRFGGLFSELSSLLPAPKNSGHMPANKLVHLPDIPSDTGKQLISADQPKLIPHSLTKKQKAKASSTSKKNGPNKGIISTNKPAPAEAQQGKDSNSEDIKSIGSNFGDKPLNKQESVPFFTIGGSEPDSGQLQSENEAEAIGDNSTEMGNSSRNTQAQNPQETEMCYDPTSGYYYDYASGIYYYYDPDTASYIDARSLYQEQGSDHMTGSEALRQGDNPSSPSSNIIDNADLERLIGRGALKREDAAALIGTAVKDLSQSSLLSGSSYSDIKAGASFASKRAAEKQRHETRRVIDGGEVDKKKKQKHNIMYLALQAQEQESQLQEAHANRKSAKRAARAKYGM</sequence>
<dbReference type="AlphaFoldDB" id="A0A9W8G8W6"/>
<evidence type="ECO:0000256" key="1">
    <source>
        <dbReference type="SAM" id="MobiDB-lite"/>
    </source>
</evidence>
<dbReference type="PANTHER" id="PTHR13621">
    <property type="entry name" value="PROLINE-RICH PROTEIN PRCC"/>
    <property type="match status" value="1"/>
</dbReference>
<dbReference type="GO" id="GO:0005634">
    <property type="term" value="C:nucleus"/>
    <property type="evidence" value="ECO:0007669"/>
    <property type="project" value="TreeGrafter"/>
</dbReference>
<reference evidence="3" key="1">
    <citation type="submission" date="2022-07" db="EMBL/GenBank/DDBJ databases">
        <title>Phylogenomic reconstructions and comparative analyses of Kickxellomycotina fungi.</title>
        <authorList>
            <person name="Reynolds N.K."/>
            <person name="Stajich J.E."/>
            <person name="Barry K."/>
            <person name="Grigoriev I.V."/>
            <person name="Crous P."/>
            <person name="Smith M.E."/>
        </authorList>
    </citation>
    <scope>NUCLEOTIDE SEQUENCE</scope>
    <source>
        <strain evidence="3">NRRL 3115</strain>
    </source>
</reference>
<dbReference type="Pfam" id="PF17780">
    <property type="entry name" value="OCRE"/>
    <property type="match status" value="1"/>
</dbReference>
<name>A0A9W8G8W6_9FUNG</name>
<feature type="region of interest" description="Disordered" evidence="1">
    <location>
        <begin position="453"/>
        <end position="474"/>
    </location>
</feature>
<feature type="region of interest" description="Disordered" evidence="1">
    <location>
        <begin position="336"/>
        <end position="358"/>
    </location>
</feature>
<evidence type="ECO:0000313" key="4">
    <source>
        <dbReference type="Proteomes" id="UP001151518"/>
    </source>
</evidence>
<feature type="region of interest" description="Disordered" evidence="1">
    <location>
        <begin position="42"/>
        <end position="295"/>
    </location>
</feature>
<dbReference type="InterPro" id="IPR018800">
    <property type="entry name" value="PRCC"/>
</dbReference>